<feature type="signal peptide" evidence="5">
    <location>
        <begin position="1"/>
        <end position="18"/>
    </location>
</feature>
<keyword evidence="3" id="KW-0998">Cell outer membrane</keyword>
<accession>A0A2B8BJC7</accession>
<dbReference type="InterPro" id="IPR013686">
    <property type="entry name" value="Polypept-transport_assoc_ShlB"/>
</dbReference>
<evidence type="ECO:0000259" key="7">
    <source>
        <dbReference type="Pfam" id="PF08479"/>
    </source>
</evidence>
<keyword evidence="5" id="KW-0732">Signal</keyword>
<feature type="region of interest" description="Disordered" evidence="4">
    <location>
        <begin position="39"/>
        <end position="72"/>
    </location>
</feature>
<gene>
    <name evidence="8" type="ORF">CRT60_08840</name>
</gene>
<evidence type="ECO:0000256" key="3">
    <source>
        <dbReference type="ARBA" id="ARBA00023237"/>
    </source>
</evidence>
<dbReference type="OrthoDB" id="7439045at2"/>
<feature type="domain" description="Polypeptide-transport-associated ShlB-type" evidence="7">
    <location>
        <begin position="86"/>
        <end position="159"/>
    </location>
</feature>
<dbReference type="PANTHER" id="PTHR34597">
    <property type="entry name" value="SLR1661 PROTEIN"/>
    <property type="match status" value="1"/>
</dbReference>
<keyword evidence="1" id="KW-1134">Transmembrane beta strand</keyword>
<feature type="chain" id="PRO_5012609113" description="Hemolysin activation/secretion protein" evidence="5">
    <location>
        <begin position="19"/>
        <end position="571"/>
    </location>
</feature>
<dbReference type="Gene3D" id="2.40.160.50">
    <property type="entry name" value="membrane protein fhac: a member of the omp85/tpsb transporter family"/>
    <property type="match status" value="1"/>
</dbReference>
<dbReference type="GO" id="GO:0008320">
    <property type="term" value="F:protein transmembrane transporter activity"/>
    <property type="evidence" value="ECO:0007669"/>
    <property type="project" value="TreeGrafter"/>
</dbReference>
<sequence length="571" mass="61457">MRKLPGFLRVGMVGLALATVGQTGFAQGLPSDISKALRLPGDVEPGRGTERVAPPRMDDTEPGAISVPQSATSKAPAGAQRTTLLLKNIEFVGMEAYTQEEFAPLFAPLIGTTVSLESLFELADKIATRYREDGYFLSRALVPAQTIRDGVFKIQIIEGYVSDIVIDGDAGPAEPLIRGFVEKIVAHRPVSLSDVERYLLLANDIPGYTVQSNFRRSSTAVGGAQMVVTAQRKPFDGYVSVDNYGSHYLGPTTVVGGLSANSFTPFGERTSLTALSTSQFSEQKMAQLTYEQYVGSEGLSVQGFALYGKVAPGFLLKPLDVRGKTIKLGASFRYPLLRSRDLSVYAGGAFDYLNGDTYVSKAQYTQDRLRVVQGSLTANMRDSLMGGTALTFKVRQGLPIMNASTSSSPLLSRVGGSGEFTSYRIDVSRVQTIIPPLELVLSAAGQYSRRPLLASEQFAVGGTAFGRGYDPAALSGDRGVAASAELRYPLALGLDLLDSVTPYSFVNTGHVRNWTGTQLQGHLWSAGAGLRMNFIEGLAGHVEVSRPLTATIIDNDSSHNTRFNFSLTYQY</sequence>
<evidence type="ECO:0008006" key="10">
    <source>
        <dbReference type="Google" id="ProtNLM"/>
    </source>
</evidence>
<feature type="domain" description="Haemolysin activator HlyB C-terminal" evidence="6">
    <location>
        <begin position="228"/>
        <end position="532"/>
    </location>
</feature>
<proteinExistence type="predicted"/>
<keyword evidence="1" id="KW-0472">Membrane</keyword>
<dbReference type="GO" id="GO:0098046">
    <property type="term" value="C:type V protein secretion system complex"/>
    <property type="evidence" value="ECO:0007669"/>
    <property type="project" value="TreeGrafter"/>
</dbReference>
<organism evidence="8 9">
    <name type="scientific">Azospirillum palustre</name>
    <dbReference type="NCBI Taxonomy" id="2044885"/>
    <lineage>
        <taxon>Bacteria</taxon>
        <taxon>Pseudomonadati</taxon>
        <taxon>Pseudomonadota</taxon>
        <taxon>Alphaproteobacteria</taxon>
        <taxon>Rhodospirillales</taxon>
        <taxon>Azospirillaceae</taxon>
        <taxon>Azospirillum</taxon>
    </lineage>
</organism>
<evidence type="ECO:0000256" key="4">
    <source>
        <dbReference type="SAM" id="MobiDB-lite"/>
    </source>
</evidence>
<dbReference type="RefSeq" id="WP_098736036.1">
    <property type="nucleotide sequence ID" value="NZ_PDKW01000039.1"/>
</dbReference>
<comment type="caution">
    <text evidence="8">The sequence shown here is derived from an EMBL/GenBank/DDBJ whole genome shotgun (WGS) entry which is preliminary data.</text>
</comment>
<dbReference type="PANTHER" id="PTHR34597:SF6">
    <property type="entry name" value="BLR6126 PROTEIN"/>
    <property type="match status" value="1"/>
</dbReference>
<dbReference type="Gene3D" id="3.10.20.310">
    <property type="entry name" value="membrane protein fhac"/>
    <property type="match status" value="1"/>
</dbReference>
<evidence type="ECO:0000313" key="8">
    <source>
        <dbReference type="EMBL" id="PGH58051.1"/>
    </source>
</evidence>
<dbReference type="Proteomes" id="UP000225379">
    <property type="component" value="Unassembled WGS sequence"/>
</dbReference>
<evidence type="ECO:0000259" key="6">
    <source>
        <dbReference type="Pfam" id="PF03865"/>
    </source>
</evidence>
<dbReference type="AlphaFoldDB" id="A0A2B8BJC7"/>
<dbReference type="Pfam" id="PF03865">
    <property type="entry name" value="ShlB"/>
    <property type="match status" value="1"/>
</dbReference>
<keyword evidence="9" id="KW-1185">Reference proteome</keyword>
<dbReference type="InterPro" id="IPR005565">
    <property type="entry name" value="Hemolysn_activator_HlyB_C"/>
</dbReference>
<protein>
    <recommendedName>
        <fullName evidence="10">Hemolysin activation/secretion protein</fullName>
    </recommendedName>
</protein>
<dbReference type="Pfam" id="PF08479">
    <property type="entry name" value="POTRA_2"/>
    <property type="match status" value="1"/>
</dbReference>
<dbReference type="InterPro" id="IPR051544">
    <property type="entry name" value="TPS_OM_transporter"/>
</dbReference>
<evidence type="ECO:0000256" key="5">
    <source>
        <dbReference type="SAM" id="SignalP"/>
    </source>
</evidence>
<evidence type="ECO:0000256" key="1">
    <source>
        <dbReference type="ARBA" id="ARBA00022452"/>
    </source>
</evidence>
<name>A0A2B8BJC7_9PROT</name>
<dbReference type="EMBL" id="PDKW01000039">
    <property type="protein sequence ID" value="PGH58051.1"/>
    <property type="molecule type" value="Genomic_DNA"/>
</dbReference>
<reference evidence="9" key="1">
    <citation type="submission" date="2017-10" db="EMBL/GenBank/DDBJ databases">
        <authorList>
            <person name="Kravchenko I.K."/>
            <person name="Grouzdev D.S."/>
        </authorList>
    </citation>
    <scope>NUCLEOTIDE SEQUENCE [LARGE SCALE GENOMIC DNA]</scope>
    <source>
        <strain evidence="9">B2</strain>
    </source>
</reference>
<keyword evidence="2" id="KW-0812">Transmembrane</keyword>
<dbReference type="GO" id="GO:0046819">
    <property type="term" value="P:protein secretion by the type V secretion system"/>
    <property type="evidence" value="ECO:0007669"/>
    <property type="project" value="TreeGrafter"/>
</dbReference>
<evidence type="ECO:0000256" key="2">
    <source>
        <dbReference type="ARBA" id="ARBA00022692"/>
    </source>
</evidence>
<evidence type="ECO:0000313" key="9">
    <source>
        <dbReference type="Proteomes" id="UP000225379"/>
    </source>
</evidence>